<protein>
    <submittedName>
        <fullName evidence="3">Uncharacterized protein</fullName>
    </submittedName>
</protein>
<name>A0AAN6WZW3_9PEZI</name>
<dbReference type="EMBL" id="MU864360">
    <property type="protein sequence ID" value="KAK4191295.1"/>
    <property type="molecule type" value="Genomic_DNA"/>
</dbReference>
<keyword evidence="2" id="KW-0732">Signal</keyword>
<evidence type="ECO:0000256" key="1">
    <source>
        <dbReference type="SAM" id="MobiDB-lite"/>
    </source>
</evidence>
<evidence type="ECO:0000313" key="3">
    <source>
        <dbReference type="EMBL" id="KAK4191295.1"/>
    </source>
</evidence>
<sequence length="485" mass="49058">MLRYIRTLLACQCLLVVLPSAMGLAVDADAAAAACTCTGLDYTNGGSYLIDGSQTSNFAFMSVFSSCGIELDTCQPILVGPNGRQYACSAISMENEGTTQQSSCGIPYSDMPSGKWSIIIQADNTDFQVIREFNLTVVAASDRITTTVTPTVVVGVTSTAPGLTQTTTVTQTSLSVATPKTITAICSHNDAIEVTSYLPATKKTIFTTVEHTRIGGQTTLYDGTTTIIVATASCQGARVPAQPKPDKPAPVPAKPKPGNCGNRCRPWYGSGGWDWRNGGSGGGSSAGGGNGGGGNGRGSGGGTGRGGGAGGGGSWGGNNGGSRGGGGGGGDGNRGGGGGGGGNRGGGGGDNRGGGRGGGGGGRGRGGRLEDNDVVPDVKRDNVLRIAAVTTITVEASMTVAQTTTRVVPGRTAIETAFEEVIQTFTPPARTECKEVEPATITVFSTLPAQTVYEIKHVTRDTLPVGLLVADTEFDEKSVSAARVK</sequence>
<feature type="chain" id="PRO_5042906183" evidence="2">
    <location>
        <begin position="24"/>
        <end position="485"/>
    </location>
</feature>
<reference evidence="3" key="2">
    <citation type="submission" date="2023-05" db="EMBL/GenBank/DDBJ databases">
        <authorList>
            <consortium name="Lawrence Berkeley National Laboratory"/>
            <person name="Steindorff A."/>
            <person name="Hensen N."/>
            <person name="Bonometti L."/>
            <person name="Westerberg I."/>
            <person name="Brannstrom I.O."/>
            <person name="Guillou S."/>
            <person name="Cros-Aarteil S."/>
            <person name="Calhoun S."/>
            <person name="Haridas S."/>
            <person name="Kuo A."/>
            <person name="Mondo S."/>
            <person name="Pangilinan J."/>
            <person name="Riley R."/>
            <person name="Labutti K."/>
            <person name="Andreopoulos B."/>
            <person name="Lipzen A."/>
            <person name="Chen C."/>
            <person name="Yanf M."/>
            <person name="Daum C."/>
            <person name="Ng V."/>
            <person name="Clum A."/>
            <person name="Ohm R."/>
            <person name="Martin F."/>
            <person name="Silar P."/>
            <person name="Natvig D."/>
            <person name="Lalanne C."/>
            <person name="Gautier V."/>
            <person name="Ament-Velasquez S.L."/>
            <person name="Kruys A."/>
            <person name="Hutchinson M.I."/>
            <person name="Powell A.J."/>
            <person name="Barry K."/>
            <person name="Miller A.N."/>
            <person name="Grigoriev I.V."/>
            <person name="Debuchy R."/>
            <person name="Gladieux P."/>
            <person name="Thoren M.H."/>
            <person name="Johannesson H."/>
        </authorList>
    </citation>
    <scope>NUCLEOTIDE SEQUENCE</scope>
    <source>
        <strain evidence="3">PSN309</strain>
    </source>
</reference>
<dbReference type="AlphaFoldDB" id="A0AAN6WZW3"/>
<evidence type="ECO:0000313" key="4">
    <source>
        <dbReference type="Proteomes" id="UP001302126"/>
    </source>
</evidence>
<feature type="compositionally biased region" description="Gly residues" evidence="1">
    <location>
        <begin position="278"/>
        <end position="364"/>
    </location>
</feature>
<gene>
    <name evidence="3" type="ORF">QBC35DRAFT_448567</name>
</gene>
<evidence type="ECO:0000256" key="2">
    <source>
        <dbReference type="SAM" id="SignalP"/>
    </source>
</evidence>
<reference evidence="3" key="1">
    <citation type="journal article" date="2023" name="Mol. Phylogenet. Evol.">
        <title>Genome-scale phylogeny and comparative genomics of the fungal order Sordariales.</title>
        <authorList>
            <person name="Hensen N."/>
            <person name="Bonometti L."/>
            <person name="Westerberg I."/>
            <person name="Brannstrom I.O."/>
            <person name="Guillou S."/>
            <person name="Cros-Aarteil S."/>
            <person name="Calhoun S."/>
            <person name="Haridas S."/>
            <person name="Kuo A."/>
            <person name="Mondo S."/>
            <person name="Pangilinan J."/>
            <person name="Riley R."/>
            <person name="LaButti K."/>
            <person name="Andreopoulos B."/>
            <person name="Lipzen A."/>
            <person name="Chen C."/>
            <person name="Yan M."/>
            <person name="Daum C."/>
            <person name="Ng V."/>
            <person name="Clum A."/>
            <person name="Steindorff A."/>
            <person name="Ohm R.A."/>
            <person name="Martin F."/>
            <person name="Silar P."/>
            <person name="Natvig D.O."/>
            <person name="Lalanne C."/>
            <person name="Gautier V."/>
            <person name="Ament-Velasquez S.L."/>
            <person name="Kruys A."/>
            <person name="Hutchinson M.I."/>
            <person name="Powell A.J."/>
            <person name="Barry K."/>
            <person name="Miller A.N."/>
            <person name="Grigoriev I.V."/>
            <person name="Debuchy R."/>
            <person name="Gladieux P."/>
            <person name="Hiltunen Thoren M."/>
            <person name="Johannesson H."/>
        </authorList>
    </citation>
    <scope>NUCLEOTIDE SEQUENCE</scope>
    <source>
        <strain evidence="3">PSN309</strain>
    </source>
</reference>
<feature type="region of interest" description="Disordered" evidence="1">
    <location>
        <begin position="275"/>
        <end position="374"/>
    </location>
</feature>
<organism evidence="3 4">
    <name type="scientific">Podospora australis</name>
    <dbReference type="NCBI Taxonomy" id="1536484"/>
    <lineage>
        <taxon>Eukaryota</taxon>
        <taxon>Fungi</taxon>
        <taxon>Dikarya</taxon>
        <taxon>Ascomycota</taxon>
        <taxon>Pezizomycotina</taxon>
        <taxon>Sordariomycetes</taxon>
        <taxon>Sordariomycetidae</taxon>
        <taxon>Sordariales</taxon>
        <taxon>Podosporaceae</taxon>
        <taxon>Podospora</taxon>
    </lineage>
</organism>
<dbReference type="Proteomes" id="UP001302126">
    <property type="component" value="Unassembled WGS sequence"/>
</dbReference>
<feature type="region of interest" description="Disordered" evidence="1">
    <location>
        <begin position="238"/>
        <end position="262"/>
    </location>
</feature>
<accession>A0AAN6WZW3</accession>
<keyword evidence="4" id="KW-1185">Reference proteome</keyword>
<feature type="signal peptide" evidence="2">
    <location>
        <begin position="1"/>
        <end position="23"/>
    </location>
</feature>
<proteinExistence type="predicted"/>
<comment type="caution">
    <text evidence="3">The sequence shown here is derived from an EMBL/GenBank/DDBJ whole genome shotgun (WGS) entry which is preliminary data.</text>
</comment>